<evidence type="ECO:0000313" key="3">
    <source>
        <dbReference type="Proteomes" id="UP000240760"/>
    </source>
</evidence>
<proteinExistence type="predicted"/>
<reference evidence="2 3" key="1">
    <citation type="submission" date="2016-07" db="EMBL/GenBank/DDBJ databases">
        <title>Multiple horizontal gene transfer events from other fungi enriched the ability of initially mycotrophic Trichoderma (Ascomycota) to feed on dead plant biomass.</title>
        <authorList>
            <consortium name="DOE Joint Genome Institute"/>
            <person name="Aerts A."/>
            <person name="Atanasova L."/>
            <person name="Chenthamara K."/>
            <person name="Zhang J."/>
            <person name="Grujic M."/>
            <person name="Henrissat B."/>
            <person name="Kuo A."/>
            <person name="Salamov A."/>
            <person name="Lipzen A."/>
            <person name="Labutti K."/>
            <person name="Barry K."/>
            <person name="Miao Y."/>
            <person name="Rahimi M.J."/>
            <person name="Shen Q."/>
            <person name="Grigoriev I.V."/>
            <person name="Kubicek C.P."/>
            <person name="Druzhinina I.S."/>
        </authorList>
    </citation>
    <scope>NUCLEOTIDE SEQUENCE [LARGE SCALE GENOMIC DNA]</scope>
    <source>
        <strain evidence="2 3">ATCC 18648</strain>
    </source>
</reference>
<dbReference type="EMBL" id="KZ679130">
    <property type="protein sequence ID" value="PTB77933.1"/>
    <property type="molecule type" value="Genomic_DNA"/>
</dbReference>
<dbReference type="AlphaFoldDB" id="A0A2T4C8R2"/>
<name>A0A2T4C8R2_TRILO</name>
<evidence type="ECO:0000313" key="2">
    <source>
        <dbReference type="EMBL" id="PTB77933.1"/>
    </source>
</evidence>
<feature type="compositionally biased region" description="Polar residues" evidence="1">
    <location>
        <begin position="1"/>
        <end position="10"/>
    </location>
</feature>
<accession>A0A2T4C8R2</accession>
<organism evidence="2 3">
    <name type="scientific">Trichoderma longibrachiatum ATCC 18648</name>
    <dbReference type="NCBI Taxonomy" id="983965"/>
    <lineage>
        <taxon>Eukaryota</taxon>
        <taxon>Fungi</taxon>
        <taxon>Dikarya</taxon>
        <taxon>Ascomycota</taxon>
        <taxon>Pezizomycotina</taxon>
        <taxon>Sordariomycetes</taxon>
        <taxon>Hypocreomycetidae</taxon>
        <taxon>Hypocreales</taxon>
        <taxon>Hypocreaceae</taxon>
        <taxon>Trichoderma</taxon>
    </lineage>
</organism>
<dbReference type="Proteomes" id="UP000240760">
    <property type="component" value="Unassembled WGS sequence"/>
</dbReference>
<evidence type="ECO:0000256" key="1">
    <source>
        <dbReference type="SAM" id="MobiDB-lite"/>
    </source>
</evidence>
<keyword evidence="3" id="KW-1185">Reference proteome</keyword>
<feature type="region of interest" description="Disordered" evidence="1">
    <location>
        <begin position="1"/>
        <end position="23"/>
    </location>
</feature>
<protein>
    <submittedName>
        <fullName evidence="2">Uncharacterized protein</fullName>
    </submittedName>
</protein>
<sequence length="191" mass="20559">MAPSCTQTAKGSRRSPCRAKASTGWVPASIPPLDSRTMDASCLFCPSSLIRHAGSRLGSPCSSPRSDPFRPACLISDPWPRRDKGTKEKRAVLRATGPTGSFSRRGVTAWLAISAAQCSQTTARQRHDTTRHETAAGDSTAAACAQLSLVCRLHRSRAPPQTVCRVGSRPSAHWSHRPSSPFLALHPPWPL</sequence>
<gene>
    <name evidence="2" type="ORF">M440DRAFT_1227998</name>
</gene>